<sequence>MKKIKYFLLILILVLQFCKDQTENSEPKNFSFIKGKNIHLRELPDQKSKSLGLRGGNKVEII</sequence>
<dbReference type="EMBL" id="AOGY02000002">
    <property type="protein sequence ID" value="EMY71956.1"/>
    <property type="molecule type" value="Genomic_DNA"/>
</dbReference>
<dbReference type="Proteomes" id="UP000012227">
    <property type="component" value="Unassembled WGS sequence"/>
</dbReference>
<dbReference type="RefSeq" id="WP_002975836.1">
    <property type="nucleotide sequence ID" value="NZ_AOGY02000002.1"/>
</dbReference>
<evidence type="ECO:0000313" key="2">
    <source>
        <dbReference type="Proteomes" id="UP000012227"/>
    </source>
</evidence>
<protein>
    <submittedName>
        <fullName evidence="1">Uncharacterized protein</fullName>
    </submittedName>
</protein>
<feature type="non-terminal residue" evidence="1">
    <location>
        <position position="62"/>
    </location>
</feature>
<dbReference type="AlphaFoldDB" id="N1WJ95"/>
<gene>
    <name evidence="1" type="ORF">LEP1GSC199_0639</name>
</gene>
<organism evidence="1 2">
    <name type="scientific">Leptospira vanthielii serovar Holland str. Waz Holland = ATCC 700522</name>
    <dbReference type="NCBI Taxonomy" id="1218591"/>
    <lineage>
        <taxon>Bacteria</taxon>
        <taxon>Pseudomonadati</taxon>
        <taxon>Spirochaetota</taxon>
        <taxon>Spirochaetia</taxon>
        <taxon>Leptospirales</taxon>
        <taxon>Leptospiraceae</taxon>
        <taxon>Leptospira</taxon>
    </lineage>
</organism>
<reference evidence="1 2" key="1">
    <citation type="submission" date="2013-03" db="EMBL/GenBank/DDBJ databases">
        <authorList>
            <person name="Harkins D.M."/>
            <person name="Durkin A.S."/>
            <person name="Brinkac L.M."/>
            <person name="Haft D.H."/>
            <person name="Selengut J.D."/>
            <person name="Sanka R."/>
            <person name="DePew J."/>
            <person name="Purushe J."/>
            <person name="Galloway R.L."/>
            <person name="Vinetz J.M."/>
            <person name="Sutton G.G."/>
            <person name="Nierman W.C."/>
            <person name="Fouts D.E."/>
        </authorList>
    </citation>
    <scope>NUCLEOTIDE SEQUENCE [LARGE SCALE GENOMIC DNA]</scope>
    <source>
        <strain evidence="1 2">Waz Holland</strain>
    </source>
</reference>
<name>N1WJ95_9LEPT</name>
<proteinExistence type="predicted"/>
<accession>N1WJ95</accession>
<evidence type="ECO:0000313" key="1">
    <source>
        <dbReference type="EMBL" id="EMY71956.1"/>
    </source>
</evidence>
<comment type="caution">
    <text evidence="1">The sequence shown here is derived from an EMBL/GenBank/DDBJ whole genome shotgun (WGS) entry which is preliminary data.</text>
</comment>